<sequence length="213" mass="24753">MTKISSKPEFENCKIERTVFGDKSQYNEHYEDKSQHIYNDNSRHIYSGNHSTYKGQKETDNIFMSIYFALIEKLAPKFFSRFGETGTMLLGFLSLILGGITLNSSVIYNLSNNFSIISNDVGHHLETLTIFFGFLLFTVGIIMVSSKMISTQTKCEQCKRNFGYKETKRPLVEETKCSDGIRKTTTRYYKCQFCGYETEIPFERLIKYEELKK</sequence>
<keyword evidence="1" id="KW-0812">Transmembrane</keyword>
<keyword evidence="1" id="KW-0472">Membrane</keyword>
<evidence type="ECO:0000256" key="1">
    <source>
        <dbReference type="SAM" id="Phobius"/>
    </source>
</evidence>
<feature type="transmembrane region" description="Helical" evidence="1">
    <location>
        <begin position="128"/>
        <end position="144"/>
    </location>
</feature>
<accession>A0A3G9CXI0</accession>
<gene>
    <name evidence="2" type="ORF">MESMT1_1960</name>
</gene>
<proteinExistence type="predicted"/>
<dbReference type="AlphaFoldDB" id="A0A3G9CXI0"/>
<name>A0A3G9CXI0_METTE</name>
<dbReference type="Proteomes" id="UP000265557">
    <property type="component" value="Chromosome"/>
</dbReference>
<evidence type="ECO:0000313" key="3">
    <source>
        <dbReference type="Proteomes" id="UP000265557"/>
    </source>
</evidence>
<keyword evidence="1" id="KW-1133">Transmembrane helix</keyword>
<feature type="transmembrane region" description="Helical" evidence="1">
    <location>
        <begin position="87"/>
        <end position="108"/>
    </location>
</feature>
<dbReference type="EMBL" id="AP017646">
    <property type="protein sequence ID" value="BAW29890.1"/>
    <property type="molecule type" value="Genomic_DNA"/>
</dbReference>
<reference evidence="2 3" key="1">
    <citation type="submission" date="2016-09" db="EMBL/GenBank/DDBJ databases">
        <title>Complete Genome Sequence of Methanosarcina thermophila MT-1.</title>
        <authorList>
            <person name="Kouzuma A."/>
        </authorList>
    </citation>
    <scope>NUCLEOTIDE SEQUENCE [LARGE SCALE GENOMIC DNA]</scope>
    <source>
        <strain evidence="2 3">MT-1</strain>
    </source>
</reference>
<evidence type="ECO:0000313" key="2">
    <source>
        <dbReference type="EMBL" id="BAW29890.1"/>
    </source>
</evidence>
<organism evidence="2 3">
    <name type="scientific">Methanosarcina thermophila</name>
    <dbReference type="NCBI Taxonomy" id="2210"/>
    <lineage>
        <taxon>Archaea</taxon>
        <taxon>Methanobacteriati</taxon>
        <taxon>Methanobacteriota</taxon>
        <taxon>Stenosarchaea group</taxon>
        <taxon>Methanomicrobia</taxon>
        <taxon>Methanosarcinales</taxon>
        <taxon>Methanosarcinaceae</taxon>
        <taxon>Methanosarcina</taxon>
    </lineage>
</organism>
<protein>
    <submittedName>
        <fullName evidence="2">Uncharacterized protein</fullName>
    </submittedName>
</protein>